<protein>
    <submittedName>
        <fullName evidence="3">Apple domain-containing protein</fullName>
    </submittedName>
</protein>
<feature type="chain" id="PRO_5028927851" evidence="1">
    <location>
        <begin position="17"/>
        <end position="161"/>
    </location>
</feature>
<dbReference type="WBParaSite" id="Pan_g6270.t1">
    <property type="protein sequence ID" value="Pan_g6270.t1"/>
    <property type="gene ID" value="Pan_g6270"/>
</dbReference>
<evidence type="ECO:0000256" key="1">
    <source>
        <dbReference type="SAM" id="SignalP"/>
    </source>
</evidence>
<dbReference type="Gene3D" id="3.50.4.10">
    <property type="entry name" value="Hepatocyte Growth Factor"/>
    <property type="match status" value="1"/>
</dbReference>
<dbReference type="Proteomes" id="UP000492821">
    <property type="component" value="Unassembled WGS sequence"/>
</dbReference>
<name>A0A7E4W415_PANRE</name>
<sequence>MYALLILLLIFPTIYSDEYQFIHFLGYGFAANYFIKFSTTNVTECIYECISYGYCVGVQFDRSEAMCWLNDQYNAWGYIPGFCGAYVINTTMIDIAGRKLGAMDQLLQNLVYASADVCPFGYDEDTTKCFYKIDDESYCENYPSFLGISWNGTGCVVPKLS</sequence>
<accession>A0A7E4W415</accession>
<reference evidence="2" key="1">
    <citation type="journal article" date="2013" name="Genetics">
        <title>The draft genome and transcriptome of Panagrellus redivivus are shaped by the harsh demands of a free-living lifestyle.</title>
        <authorList>
            <person name="Srinivasan J."/>
            <person name="Dillman A.R."/>
            <person name="Macchietto M.G."/>
            <person name="Heikkinen L."/>
            <person name="Lakso M."/>
            <person name="Fracchia K.M."/>
            <person name="Antoshechkin I."/>
            <person name="Mortazavi A."/>
            <person name="Wong G."/>
            <person name="Sternberg P.W."/>
        </authorList>
    </citation>
    <scope>NUCLEOTIDE SEQUENCE [LARGE SCALE GENOMIC DNA]</scope>
    <source>
        <strain evidence="2">MT8872</strain>
    </source>
</reference>
<feature type="signal peptide" evidence="1">
    <location>
        <begin position="1"/>
        <end position="16"/>
    </location>
</feature>
<evidence type="ECO:0000313" key="3">
    <source>
        <dbReference type="WBParaSite" id="Pan_g6270.t1"/>
    </source>
</evidence>
<evidence type="ECO:0000313" key="2">
    <source>
        <dbReference type="Proteomes" id="UP000492821"/>
    </source>
</evidence>
<keyword evidence="1" id="KW-0732">Signal</keyword>
<reference evidence="3" key="2">
    <citation type="submission" date="2020-10" db="UniProtKB">
        <authorList>
            <consortium name="WormBaseParasite"/>
        </authorList>
    </citation>
    <scope>IDENTIFICATION</scope>
</reference>
<proteinExistence type="predicted"/>
<keyword evidence="2" id="KW-1185">Reference proteome</keyword>
<dbReference type="AlphaFoldDB" id="A0A7E4W415"/>
<organism evidence="2 3">
    <name type="scientific">Panagrellus redivivus</name>
    <name type="common">Microworm</name>
    <dbReference type="NCBI Taxonomy" id="6233"/>
    <lineage>
        <taxon>Eukaryota</taxon>
        <taxon>Metazoa</taxon>
        <taxon>Ecdysozoa</taxon>
        <taxon>Nematoda</taxon>
        <taxon>Chromadorea</taxon>
        <taxon>Rhabditida</taxon>
        <taxon>Tylenchina</taxon>
        <taxon>Panagrolaimomorpha</taxon>
        <taxon>Panagrolaimoidea</taxon>
        <taxon>Panagrolaimidae</taxon>
        <taxon>Panagrellus</taxon>
    </lineage>
</organism>